<dbReference type="InParanoid" id="A0A673A2I5"/>
<dbReference type="Pfam" id="PF07894">
    <property type="entry name" value="SACK1"/>
    <property type="match status" value="2"/>
</dbReference>
<gene>
    <name evidence="4" type="primary">LOC115435125</name>
</gene>
<dbReference type="InterPro" id="IPR050944">
    <property type="entry name" value="FAM83"/>
</dbReference>
<keyword evidence="5" id="KW-1185">Reference proteome</keyword>
<sequence length="366" mass="39929">MNRVLCVFSELQLRCVFMHHNESVRVAADALLSGGLDGFHKALDAEGELDFLSQLEKTYLLENAKDTSSDDKPSVMDLVQLRGVSTGSFSDVCVCVQSLSMVVDVFSDVELLCDLLEASNKRNVTVHLILDQLNLHLFIDMCENLHLNGNTFTFYCFTVSVCPPVCPPVYLSGQTYCAKTGRTVSGQISETFLIGDGTEVLTGSFSFSWLSWQVHRTLAVLVKGSLTSSFHQEFLRLISSSKPVPGFVSAPYGPIPFRPPHVHKTRKNRMNAVWTEGPPIDDTQMNPKGPPDPLGLQGPPSPLGLQGSPGLQGPLGLQAPPGPSGLFGQPDNLHNRKCFYSVSSFFLNNCLHTLPETCASVPQIFG</sequence>
<feature type="domain" description="Scaffolding anchor of CK1" evidence="3">
    <location>
        <begin position="99"/>
        <end position="243"/>
    </location>
</feature>
<reference evidence="4" key="2">
    <citation type="submission" date="2025-08" db="UniProtKB">
        <authorList>
            <consortium name="Ensembl"/>
        </authorList>
    </citation>
    <scope>IDENTIFICATION</scope>
</reference>
<proteinExistence type="inferred from homology"/>
<evidence type="ECO:0000256" key="2">
    <source>
        <dbReference type="SAM" id="MobiDB-lite"/>
    </source>
</evidence>
<dbReference type="InterPro" id="IPR012461">
    <property type="entry name" value="SACK1"/>
</dbReference>
<evidence type="ECO:0000313" key="4">
    <source>
        <dbReference type="Ensembl" id="ENSSORP00005022848.1"/>
    </source>
</evidence>
<dbReference type="PANTHER" id="PTHR16181:SF29">
    <property type="entry name" value="PROTEIN FAM83A-RELATED"/>
    <property type="match status" value="1"/>
</dbReference>
<dbReference type="GO" id="GO:0007173">
    <property type="term" value="P:epidermal growth factor receptor signaling pathway"/>
    <property type="evidence" value="ECO:0007669"/>
    <property type="project" value="TreeGrafter"/>
</dbReference>
<dbReference type="Gene3D" id="3.30.870.10">
    <property type="entry name" value="Endonuclease Chain A"/>
    <property type="match status" value="1"/>
</dbReference>
<reference evidence="4" key="1">
    <citation type="submission" date="2019-06" db="EMBL/GenBank/DDBJ databases">
        <authorList>
            <consortium name="Wellcome Sanger Institute Data Sharing"/>
        </authorList>
    </citation>
    <scope>NUCLEOTIDE SEQUENCE [LARGE SCALE GENOMIC DNA]</scope>
</reference>
<dbReference type="PANTHER" id="PTHR16181">
    <property type="entry name" value="PROTEIN FAM83A-RELATED"/>
    <property type="match status" value="1"/>
</dbReference>
<dbReference type="Proteomes" id="UP000472271">
    <property type="component" value="Chromosome 16"/>
</dbReference>
<organism evidence="4 5">
    <name type="scientific">Sphaeramia orbicularis</name>
    <name type="common">orbiculate cardinalfish</name>
    <dbReference type="NCBI Taxonomy" id="375764"/>
    <lineage>
        <taxon>Eukaryota</taxon>
        <taxon>Metazoa</taxon>
        <taxon>Chordata</taxon>
        <taxon>Craniata</taxon>
        <taxon>Vertebrata</taxon>
        <taxon>Euteleostomi</taxon>
        <taxon>Actinopterygii</taxon>
        <taxon>Neopterygii</taxon>
        <taxon>Teleostei</taxon>
        <taxon>Neoteleostei</taxon>
        <taxon>Acanthomorphata</taxon>
        <taxon>Gobiaria</taxon>
        <taxon>Kurtiformes</taxon>
        <taxon>Apogonoidei</taxon>
        <taxon>Apogonidae</taxon>
        <taxon>Apogoninae</taxon>
        <taxon>Sphaeramia</taxon>
    </lineage>
</organism>
<reference evidence="4" key="3">
    <citation type="submission" date="2025-09" db="UniProtKB">
        <authorList>
            <consortium name="Ensembl"/>
        </authorList>
    </citation>
    <scope>IDENTIFICATION</scope>
</reference>
<accession>A0A673A2I5</accession>
<dbReference type="Ensembl" id="ENSSORT00005023516.1">
    <property type="protein sequence ID" value="ENSSORP00005022848.1"/>
    <property type="gene ID" value="ENSSORG00005011085.1"/>
</dbReference>
<protein>
    <submittedName>
        <fullName evidence="4">Family with sequence similarity 83 member A</fullName>
    </submittedName>
</protein>
<dbReference type="SUPFAM" id="SSF56024">
    <property type="entry name" value="Phospholipase D/nuclease"/>
    <property type="match status" value="1"/>
</dbReference>
<feature type="compositionally biased region" description="Low complexity" evidence="2">
    <location>
        <begin position="294"/>
        <end position="319"/>
    </location>
</feature>
<dbReference type="AlphaFoldDB" id="A0A673A2I5"/>
<comment type="similarity">
    <text evidence="1">Belongs to the FAM83 family.</text>
</comment>
<evidence type="ECO:0000313" key="5">
    <source>
        <dbReference type="Proteomes" id="UP000472271"/>
    </source>
</evidence>
<feature type="region of interest" description="Disordered" evidence="2">
    <location>
        <begin position="274"/>
        <end position="328"/>
    </location>
</feature>
<dbReference type="GO" id="GO:0019901">
    <property type="term" value="F:protein kinase binding"/>
    <property type="evidence" value="ECO:0007669"/>
    <property type="project" value="TreeGrafter"/>
</dbReference>
<evidence type="ECO:0000259" key="3">
    <source>
        <dbReference type="Pfam" id="PF07894"/>
    </source>
</evidence>
<evidence type="ECO:0000256" key="1">
    <source>
        <dbReference type="ARBA" id="ARBA00006937"/>
    </source>
</evidence>
<feature type="domain" description="Scaffolding anchor of CK1" evidence="3">
    <location>
        <begin position="17"/>
        <end position="72"/>
    </location>
</feature>
<name>A0A673A2I5_9TELE</name>